<accession>A0A9J6BW98</accession>
<dbReference type="SUPFAM" id="SSF52047">
    <property type="entry name" value="RNI-like"/>
    <property type="match status" value="1"/>
</dbReference>
<name>A0A9J6BW98_POLVA</name>
<dbReference type="Gene3D" id="1.20.1280.50">
    <property type="match status" value="1"/>
</dbReference>
<gene>
    <name evidence="2" type="ORF">PVAND_004147</name>
</gene>
<protein>
    <recommendedName>
        <fullName evidence="1">F-box domain-containing protein</fullName>
    </recommendedName>
</protein>
<sequence length="502" mass="58267">MEVAQSHKAGWKINQDEEACYIEIDADDTEDEADESVIKSRWDSLPDLLLEQIFSYLTISERYYCSLVCSQWYRVFYLKNVWRNFSVVDDTLCRQKFNFYSGWQPVLDCLRAQTCLTRIGRYIKGISILPTYNFNNISQFMTLLTFNIQQSRRGSDPTYFEVGQRITNFKYLFPCNMASDQQDLKIYGTGGQLLKTLKALLFELKKLKSLKLIDLMLERYEAKHLLDEVLESCNMVLQHLVLINVTSTHCPIMHVGLFFNLKVLIISPQNLDDDCLQLLSSTSLQHLHIYQNSYSPSSPTACSVKAWKSFRQENPKAKVHLRIERLSLAAGTFDLTLQPFAPVYSVTFKSPKEQITAEKLITIVDMYKYTLSTFGHEMLPTFDSPKAFDERIDSLLILMARQCPNLTSLTIRESVSTSTLLLLAKTAINLNVLNVRKKCVIVKMDWPRNNDWSEEFFQWLQISSRSYESTEKEISQILCCRWTMLSDESFENLEINLPYFVL</sequence>
<dbReference type="EMBL" id="JADBJN010000003">
    <property type="protein sequence ID" value="KAG5674164.1"/>
    <property type="molecule type" value="Genomic_DNA"/>
</dbReference>
<reference evidence="2" key="1">
    <citation type="submission" date="2021-03" db="EMBL/GenBank/DDBJ databases">
        <title>Chromosome level genome of the anhydrobiotic midge Polypedilum vanderplanki.</title>
        <authorList>
            <person name="Yoshida Y."/>
            <person name="Kikawada T."/>
            <person name="Gusev O."/>
        </authorList>
    </citation>
    <scope>NUCLEOTIDE SEQUENCE</scope>
    <source>
        <strain evidence="2">NIAS01</strain>
        <tissue evidence="2">Whole body or cell culture</tissue>
    </source>
</reference>
<evidence type="ECO:0000313" key="3">
    <source>
        <dbReference type="Proteomes" id="UP001107558"/>
    </source>
</evidence>
<dbReference type="InterPro" id="IPR001810">
    <property type="entry name" value="F-box_dom"/>
</dbReference>
<dbReference type="PANTHER" id="PTHR20872">
    <property type="match status" value="1"/>
</dbReference>
<comment type="caution">
    <text evidence="2">The sequence shown here is derived from an EMBL/GenBank/DDBJ whole genome shotgun (WGS) entry which is preliminary data.</text>
</comment>
<dbReference type="AlphaFoldDB" id="A0A9J6BW98"/>
<keyword evidence="3" id="KW-1185">Reference proteome</keyword>
<dbReference type="PROSITE" id="PS50181">
    <property type="entry name" value="FBOX"/>
    <property type="match status" value="1"/>
</dbReference>
<dbReference type="Pfam" id="PF12937">
    <property type="entry name" value="F-box-like"/>
    <property type="match status" value="1"/>
</dbReference>
<dbReference type="SUPFAM" id="SSF81383">
    <property type="entry name" value="F-box domain"/>
    <property type="match status" value="1"/>
</dbReference>
<proteinExistence type="predicted"/>
<organism evidence="2 3">
    <name type="scientific">Polypedilum vanderplanki</name>
    <name type="common">Sleeping chironomid midge</name>
    <dbReference type="NCBI Taxonomy" id="319348"/>
    <lineage>
        <taxon>Eukaryota</taxon>
        <taxon>Metazoa</taxon>
        <taxon>Ecdysozoa</taxon>
        <taxon>Arthropoda</taxon>
        <taxon>Hexapoda</taxon>
        <taxon>Insecta</taxon>
        <taxon>Pterygota</taxon>
        <taxon>Neoptera</taxon>
        <taxon>Endopterygota</taxon>
        <taxon>Diptera</taxon>
        <taxon>Nematocera</taxon>
        <taxon>Chironomoidea</taxon>
        <taxon>Chironomidae</taxon>
        <taxon>Chironominae</taxon>
        <taxon>Polypedilum</taxon>
        <taxon>Polypedilum</taxon>
    </lineage>
</organism>
<evidence type="ECO:0000313" key="2">
    <source>
        <dbReference type="EMBL" id="KAG5674164.1"/>
    </source>
</evidence>
<dbReference type="OrthoDB" id="9974792at2759"/>
<feature type="domain" description="F-box" evidence="1">
    <location>
        <begin position="39"/>
        <end position="85"/>
    </location>
</feature>
<dbReference type="Gene3D" id="3.80.10.10">
    <property type="entry name" value="Ribonuclease Inhibitor"/>
    <property type="match status" value="1"/>
</dbReference>
<dbReference type="SMART" id="SM00256">
    <property type="entry name" value="FBOX"/>
    <property type="match status" value="1"/>
</dbReference>
<dbReference type="Proteomes" id="UP001107558">
    <property type="component" value="Chromosome 3"/>
</dbReference>
<dbReference type="InterPro" id="IPR036047">
    <property type="entry name" value="F-box-like_dom_sf"/>
</dbReference>
<dbReference type="InterPro" id="IPR032675">
    <property type="entry name" value="LRR_dom_sf"/>
</dbReference>
<evidence type="ECO:0000259" key="1">
    <source>
        <dbReference type="PROSITE" id="PS50181"/>
    </source>
</evidence>
<dbReference type="PANTHER" id="PTHR20872:SF1">
    <property type="entry name" value="F-BOX DOMAIN-CONTAINING PROTEIN"/>
    <property type="match status" value="1"/>
</dbReference>